<dbReference type="PANTHER" id="PTHR44147">
    <property type="entry name" value="DEHYDROGENASE/REDUCTASE SDR FAMILY MEMBER 1"/>
    <property type="match status" value="1"/>
</dbReference>
<dbReference type="Pfam" id="PF00106">
    <property type="entry name" value="adh_short"/>
    <property type="match status" value="1"/>
</dbReference>
<reference evidence="2" key="1">
    <citation type="submission" date="2016-10" db="EMBL/GenBank/DDBJ databases">
        <authorList>
            <person name="Varghese N."/>
            <person name="Submissions S."/>
        </authorList>
    </citation>
    <scope>NUCLEOTIDE SEQUENCE [LARGE SCALE GENOMIC DNA]</scope>
    <source>
        <strain evidence="2">IBRC-M 10655</strain>
    </source>
</reference>
<dbReference type="NCBIfam" id="NF006159">
    <property type="entry name" value="PRK08303.1"/>
    <property type="match status" value="1"/>
</dbReference>
<dbReference type="SUPFAM" id="SSF51735">
    <property type="entry name" value="NAD(P)-binding Rossmann-fold domains"/>
    <property type="match status" value="1"/>
</dbReference>
<dbReference type="STRING" id="504798.SAMN05421871_10665"/>
<dbReference type="PRINTS" id="PR00081">
    <property type="entry name" value="GDHRDH"/>
</dbReference>
<dbReference type="Gene3D" id="3.40.50.720">
    <property type="entry name" value="NAD(P)-binding Rossmann-like Domain"/>
    <property type="match status" value="1"/>
</dbReference>
<dbReference type="EMBL" id="FNJB01000006">
    <property type="protein sequence ID" value="SDP11923.1"/>
    <property type="molecule type" value="Genomic_DNA"/>
</dbReference>
<dbReference type="InterPro" id="IPR036291">
    <property type="entry name" value="NAD(P)-bd_dom_sf"/>
</dbReference>
<gene>
    <name evidence="1" type="ORF">SAMN05192558_106387</name>
</gene>
<keyword evidence="2" id="KW-1185">Reference proteome</keyword>
<organism evidence="1 2">
    <name type="scientific">Actinokineospora alba</name>
    <dbReference type="NCBI Taxonomy" id="504798"/>
    <lineage>
        <taxon>Bacteria</taxon>
        <taxon>Bacillati</taxon>
        <taxon>Actinomycetota</taxon>
        <taxon>Actinomycetes</taxon>
        <taxon>Pseudonocardiales</taxon>
        <taxon>Pseudonocardiaceae</taxon>
        <taxon>Actinokineospora</taxon>
    </lineage>
</organism>
<evidence type="ECO:0000313" key="1">
    <source>
        <dbReference type="EMBL" id="SDP11923.1"/>
    </source>
</evidence>
<dbReference type="InterPro" id="IPR002347">
    <property type="entry name" value="SDR_fam"/>
</dbReference>
<name>A0A1H0Q3H0_9PSEU</name>
<sequence length="301" mass="32108">MSLAGKVAVVTGATRGCGRGIAVELGAAGATVYVTGRTTRQHQSPMGRKETIEETAELVSAAGGVGIPVQCDFYVVSDVDALRDRVLADHGRIDVLVDDVWGGDKFVEFGTPFWESDLEKALGVVHNGLDTHLIALHRLLPLVVSQPGGLVIEVTDGDVDDYPGPVGIPYHLVKSGIRSIGRALGADLAAVGCTGMAVTPGFLRSEMMLEHFGVTEKNWREAKEPDYVMSETPRYLGRAVAALAADPQVSRFAGKTLASWTLMREYGFTDIDGSQPDWGRWSEDVHGGGLDPSTVDAAAYR</sequence>
<protein>
    <submittedName>
        <fullName evidence="1">NAD(P)-dependent dehydrogenase, short-chain alcohol dehydrogenase family</fullName>
    </submittedName>
</protein>
<dbReference type="RefSeq" id="WP_091377068.1">
    <property type="nucleotide sequence ID" value="NZ_FNDV01000006.1"/>
</dbReference>
<dbReference type="OrthoDB" id="63584at2"/>
<proteinExistence type="predicted"/>
<accession>A0A1H0Q3H0</accession>
<dbReference type="Proteomes" id="UP000199651">
    <property type="component" value="Unassembled WGS sequence"/>
</dbReference>
<dbReference type="PANTHER" id="PTHR44147:SF2">
    <property type="entry name" value="DEHYDROGENASE_REDUCTASE SDR FAMILY MEMBER 1"/>
    <property type="match status" value="1"/>
</dbReference>
<evidence type="ECO:0000313" key="2">
    <source>
        <dbReference type="Proteomes" id="UP000199651"/>
    </source>
</evidence>
<dbReference type="AlphaFoldDB" id="A0A1H0Q3H0"/>